<gene>
    <name evidence="1" type="ORF">CCAM_LOCUS45451</name>
</gene>
<reference evidence="1 2" key="1">
    <citation type="submission" date="2018-04" db="EMBL/GenBank/DDBJ databases">
        <authorList>
            <person name="Vogel A."/>
        </authorList>
    </citation>
    <scope>NUCLEOTIDE SEQUENCE [LARGE SCALE GENOMIC DNA]</scope>
</reference>
<dbReference type="EMBL" id="OOIL02006896">
    <property type="protein sequence ID" value="VFR03676.1"/>
    <property type="molecule type" value="Genomic_DNA"/>
</dbReference>
<protein>
    <submittedName>
        <fullName evidence="1">Uncharacterized protein</fullName>
    </submittedName>
</protein>
<sequence length="99" mass="11570">MDDKFSGFDQTLKQMQEKQSATEVTVSNLQAQLNNRFPSQPFLNPKENLSAIELRNKKKLQEPSFVSREEREKELHPNQVSFENNNAEFVENEITQVEK</sequence>
<name>A0A484NR56_9ASTE</name>
<evidence type="ECO:0000313" key="1">
    <source>
        <dbReference type="EMBL" id="VFR03676.1"/>
    </source>
</evidence>
<dbReference type="OrthoDB" id="1300327at2759"/>
<accession>A0A484NR56</accession>
<organism evidence="1 2">
    <name type="scientific">Cuscuta campestris</name>
    <dbReference type="NCBI Taxonomy" id="132261"/>
    <lineage>
        <taxon>Eukaryota</taxon>
        <taxon>Viridiplantae</taxon>
        <taxon>Streptophyta</taxon>
        <taxon>Embryophyta</taxon>
        <taxon>Tracheophyta</taxon>
        <taxon>Spermatophyta</taxon>
        <taxon>Magnoliopsida</taxon>
        <taxon>eudicotyledons</taxon>
        <taxon>Gunneridae</taxon>
        <taxon>Pentapetalae</taxon>
        <taxon>asterids</taxon>
        <taxon>lamiids</taxon>
        <taxon>Solanales</taxon>
        <taxon>Convolvulaceae</taxon>
        <taxon>Cuscuteae</taxon>
        <taxon>Cuscuta</taxon>
        <taxon>Cuscuta subgen. Grammica</taxon>
        <taxon>Cuscuta sect. Cleistogrammica</taxon>
    </lineage>
</organism>
<evidence type="ECO:0000313" key="2">
    <source>
        <dbReference type="Proteomes" id="UP000595140"/>
    </source>
</evidence>
<keyword evidence="2" id="KW-1185">Reference proteome</keyword>
<proteinExistence type="predicted"/>
<dbReference type="Proteomes" id="UP000595140">
    <property type="component" value="Unassembled WGS sequence"/>
</dbReference>
<dbReference type="AlphaFoldDB" id="A0A484NR56"/>